<comment type="caution">
    <text evidence="5">The sequence shown here is derived from an EMBL/GenBank/DDBJ whole genome shotgun (WGS) entry which is preliminary data.</text>
</comment>
<dbReference type="AlphaFoldDB" id="A0A8J3PLG3"/>
<accession>A0A8J3PLG3</accession>
<dbReference type="EMBL" id="BONU01000007">
    <property type="protein sequence ID" value="GIG73204.1"/>
    <property type="molecule type" value="Genomic_DNA"/>
</dbReference>
<evidence type="ECO:0000259" key="4">
    <source>
        <dbReference type="Pfam" id="PF01420"/>
    </source>
</evidence>
<protein>
    <recommendedName>
        <fullName evidence="4">Type I restriction modification DNA specificity domain-containing protein</fullName>
    </recommendedName>
</protein>
<sequence>MSDRWPLEELGLLGVKVLDCEHKTPRDAGSGYPYVAIPNIVDGRLDLNSVRRITQQDFELWTRRTKPRQGDLIITRRGRVGDTAAVPRGLECAIGQNLVIARSDGSRIDQRYLRWATRGEHWESEVDRLLNVGAVFSSLNVRDIPRIRVYVPPMRMQRGIADALDALDDKIAVNERIAATARELGLNLVRQALETRSHEHEVGALAELISRGVTPRYSLSDNDLLVLNQKCIRNGRVSLEPGRFTLRDKVPDGKKLRLHDILVNSTGVGTLGRVARWTLARECTVDTHVTIVRFDPAKTDQVCAGFAMLLAQPAIEAMGEGSTGQTELSRVKLAGMRLRLPDSEAMGNLRPALDVLEARGDQALAESRDLGHLRDALLPKLVSGEIRVREVEKVVEDAT</sequence>
<dbReference type="RefSeq" id="WP_239075389.1">
    <property type="nucleotide sequence ID" value="NZ_BAAAQJ010000003.1"/>
</dbReference>
<dbReference type="PANTHER" id="PTHR30408">
    <property type="entry name" value="TYPE-1 RESTRICTION ENZYME ECOKI SPECIFICITY PROTEIN"/>
    <property type="match status" value="1"/>
</dbReference>
<feature type="domain" description="Type I restriction modification DNA specificity" evidence="4">
    <location>
        <begin position="30"/>
        <end position="178"/>
    </location>
</feature>
<name>A0A8J3PLG3_9ACTN</name>
<keyword evidence="2" id="KW-0680">Restriction system</keyword>
<dbReference type="GO" id="GO:0003677">
    <property type="term" value="F:DNA binding"/>
    <property type="evidence" value="ECO:0007669"/>
    <property type="project" value="UniProtKB-KW"/>
</dbReference>
<keyword evidence="3" id="KW-0238">DNA-binding</keyword>
<evidence type="ECO:0000256" key="3">
    <source>
        <dbReference type="ARBA" id="ARBA00023125"/>
    </source>
</evidence>
<dbReference type="Gene3D" id="3.90.220.20">
    <property type="entry name" value="DNA methylase specificity domains"/>
    <property type="match status" value="2"/>
</dbReference>
<reference evidence="5" key="1">
    <citation type="submission" date="2021-01" db="EMBL/GenBank/DDBJ databases">
        <title>Whole genome shotgun sequence of Planosporangium flavigriseum NBRC 105377.</title>
        <authorList>
            <person name="Komaki H."/>
            <person name="Tamura T."/>
        </authorList>
    </citation>
    <scope>NUCLEOTIDE SEQUENCE</scope>
    <source>
        <strain evidence="5">NBRC 105377</strain>
    </source>
</reference>
<evidence type="ECO:0000313" key="6">
    <source>
        <dbReference type="Proteomes" id="UP000653674"/>
    </source>
</evidence>
<comment type="similarity">
    <text evidence="1">Belongs to the type-I restriction system S methylase family.</text>
</comment>
<evidence type="ECO:0000256" key="1">
    <source>
        <dbReference type="ARBA" id="ARBA00010923"/>
    </source>
</evidence>
<gene>
    <name evidence="5" type="ORF">Pfl04_16080</name>
</gene>
<organism evidence="5 6">
    <name type="scientific">Planosporangium flavigriseum</name>
    <dbReference type="NCBI Taxonomy" id="373681"/>
    <lineage>
        <taxon>Bacteria</taxon>
        <taxon>Bacillati</taxon>
        <taxon>Actinomycetota</taxon>
        <taxon>Actinomycetes</taxon>
        <taxon>Micromonosporales</taxon>
        <taxon>Micromonosporaceae</taxon>
        <taxon>Planosporangium</taxon>
    </lineage>
</organism>
<dbReference type="InterPro" id="IPR052021">
    <property type="entry name" value="Type-I_RS_S_subunit"/>
</dbReference>
<dbReference type="Pfam" id="PF01420">
    <property type="entry name" value="Methylase_S"/>
    <property type="match status" value="1"/>
</dbReference>
<dbReference type="SUPFAM" id="SSF116734">
    <property type="entry name" value="DNA methylase specificity domain"/>
    <property type="match status" value="2"/>
</dbReference>
<dbReference type="InterPro" id="IPR044946">
    <property type="entry name" value="Restrct_endonuc_typeI_TRD_sf"/>
</dbReference>
<dbReference type="Proteomes" id="UP000653674">
    <property type="component" value="Unassembled WGS sequence"/>
</dbReference>
<dbReference type="InterPro" id="IPR000055">
    <property type="entry name" value="Restrct_endonuc_typeI_TRD"/>
</dbReference>
<dbReference type="PANTHER" id="PTHR30408:SF12">
    <property type="entry name" value="TYPE I RESTRICTION ENZYME MJAVIII SPECIFICITY SUBUNIT"/>
    <property type="match status" value="1"/>
</dbReference>
<proteinExistence type="inferred from homology"/>
<keyword evidence="6" id="KW-1185">Reference proteome</keyword>
<evidence type="ECO:0000313" key="5">
    <source>
        <dbReference type="EMBL" id="GIG73204.1"/>
    </source>
</evidence>
<dbReference type="GO" id="GO:0009307">
    <property type="term" value="P:DNA restriction-modification system"/>
    <property type="evidence" value="ECO:0007669"/>
    <property type="project" value="UniProtKB-KW"/>
</dbReference>
<evidence type="ECO:0000256" key="2">
    <source>
        <dbReference type="ARBA" id="ARBA00022747"/>
    </source>
</evidence>